<reference evidence="13" key="1">
    <citation type="journal article" date="2021" name="Proc. Natl. Acad. Sci. U.S.A.">
        <title>A Catalog of Tens of Thousands of Viruses from Human Metagenomes Reveals Hidden Associations with Chronic Diseases.</title>
        <authorList>
            <person name="Tisza M.J."/>
            <person name="Buck C.B."/>
        </authorList>
    </citation>
    <scope>NUCLEOTIDE SEQUENCE</scope>
    <source>
        <strain evidence="13">CtijX18</strain>
    </source>
</reference>
<proteinExistence type="inferred from homology"/>
<organism evidence="13">
    <name type="scientific">Myoviridae sp. ctijX18</name>
    <dbReference type="NCBI Taxonomy" id="2825154"/>
    <lineage>
        <taxon>Viruses</taxon>
        <taxon>Duplodnaviria</taxon>
        <taxon>Heunggongvirae</taxon>
        <taxon>Uroviricota</taxon>
        <taxon>Caudoviricetes</taxon>
    </lineage>
</organism>
<evidence type="ECO:0000256" key="7">
    <source>
        <dbReference type="ARBA" id="ARBA00022927"/>
    </source>
</evidence>
<feature type="domain" description="Trimeric autotransporter adhesin YadA-like head" evidence="11">
    <location>
        <begin position="203"/>
        <end position="227"/>
    </location>
</feature>
<feature type="domain" description="Trimeric autotransporter adhesin YadA-like C-terminal membrane anchor" evidence="10">
    <location>
        <begin position="454"/>
        <end position="514"/>
    </location>
</feature>
<evidence type="ECO:0000256" key="8">
    <source>
        <dbReference type="ARBA" id="ARBA00023136"/>
    </source>
</evidence>
<dbReference type="InterPro" id="IPR048518">
    <property type="entry name" value="IBP_b_roll"/>
</dbReference>
<dbReference type="Gene3D" id="2.150.10.10">
    <property type="entry name" value="Serralysin-like metalloprotease, C-terminal"/>
    <property type="match status" value="2"/>
</dbReference>
<dbReference type="InterPro" id="IPR011049">
    <property type="entry name" value="Serralysin-like_metalloprot_C"/>
</dbReference>
<evidence type="ECO:0000256" key="4">
    <source>
        <dbReference type="ARBA" id="ARBA00022452"/>
    </source>
</evidence>
<dbReference type="Gene3D" id="3.30.1300.30">
    <property type="entry name" value="GSPII I/J protein-like"/>
    <property type="match status" value="1"/>
</dbReference>
<evidence type="ECO:0000256" key="1">
    <source>
        <dbReference type="ARBA" id="ARBA00004442"/>
    </source>
</evidence>
<dbReference type="Pfam" id="PF05658">
    <property type="entry name" value="YadA_head"/>
    <property type="match status" value="2"/>
</dbReference>
<dbReference type="Pfam" id="PF05662">
    <property type="entry name" value="YadA_stalk"/>
    <property type="match status" value="1"/>
</dbReference>
<dbReference type="CDD" id="cd12820">
    <property type="entry name" value="LbR_YadA-like"/>
    <property type="match status" value="1"/>
</dbReference>
<evidence type="ECO:0000256" key="2">
    <source>
        <dbReference type="ARBA" id="ARBA00005848"/>
    </source>
</evidence>
<keyword evidence="5" id="KW-0812">Transmembrane</keyword>
<keyword evidence="3" id="KW-0813">Transport</keyword>
<feature type="domain" description="Trimeric autotransporter adhesin YadA-like head" evidence="11">
    <location>
        <begin position="173"/>
        <end position="199"/>
    </location>
</feature>
<dbReference type="GO" id="GO:0015031">
    <property type="term" value="P:protein transport"/>
    <property type="evidence" value="ECO:0007669"/>
    <property type="project" value="UniProtKB-KW"/>
</dbReference>
<dbReference type="SUPFAM" id="SSF101967">
    <property type="entry name" value="Adhesin YadA, collagen-binding domain"/>
    <property type="match status" value="2"/>
</dbReference>
<comment type="subcellular location">
    <subcellularLocation>
        <location evidence="1">Cell outer membrane</location>
    </subcellularLocation>
</comment>
<evidence type="ECO:0000256" key="3">
    <source>
        <dbReference type="ARBA" id="ARBA00022448"/>
    </source>
</evidence>
<dbReference type="InterPro" id="IPR008640">
    <property type="entry name" value="Adhesin_Head_dom"/>
</dbReference>
<keyword evidence="6" id="KW-0732">Signal</keyword>
<evidence type="ECO:0000256" key="6">
    <source>
        <dbReference type="ARBA" id="ARBA00022729"/>
    </source>
</evidence>
<dbReference type="SUPFAM" id="SSF54523">
    <property type="entry name" value="Pili subunits"/>
    <property type="match status" value="1"/>
</dbReference>
<dbReference type="InterPro" id="IPR005594">
    <property type="entry name" value="YadA_C"/>
</dbReference>
<keyword evidence="4" id="KW-1134">Transmembrane beta strand</keyword>
<dbReference type="Pfam" id="PF21300">
    <property type="entry name" value="LbR_Ice_bind"/>
    <property type="match status" value="1"/>
</dbReference>
<protein>
    <submittedName>
        <fullName evidence="13">YadA-like protein</fullName>
    </submittedName>
</protein>
<dbReference type="Pfam" id="PF03895">
    <property type="entry name" value="YadA_anchor"/>
    <property type="match status" value="1"/>
</dbReference>
<evidence type="ECO:0000256" key="9">
    <source>
        <dbReference type="ARBA" id="ARBA00023237"/>
    </source>
</evidence>
<dbReference type="Gene3D" id="1.20.5.170">
    <property type="match status" value="1"/>
</dbReference>
<dbReference type="InterPro" id="IPR045584">
    <property type="entry name" value="Pilin-like"/>
</dbReference>
<evidence type="ECO:0000259" key="12">
    <source>
        <dbReference type="Pfam" id="PF05662"/>
    </source>
</evidence>
<keyword evidence="8" id="KW-0472">Membrane</keyword>
<evidence type="ECO:0000313" key="13">
    <source>
        <dbReference type="EMBL" id="DAF97372.1"/>
    </source>
</evidence>
<dbReference type="GO" id="GO:0019867">
    <property type="term" value="C:outer membrane"/>
    <property type="evidence" value="ECO:0007669"/>
    <property type="project" value="InterPro"/>
</dbReference>
<evidence type="ECO:0000259" key="11">
    <source>
        <dbReference type="Pfam" id="PF05658"/>
    </source>
</evidence>
<name>A0A8S5USJ4_9CAUD</name>
<accession>A0A8S5USJ4</accession>
<comment type="similarity">
    <text evidence="2">Belongs to the autotransporter-2 (AT-2) (TC 1.B.40) family.</text>
</comment>
<dbReference type="EMBL" id="BK016133">
    <property type="protein sequence ID" value="DAF97372.1"/>
    <property type="molecule type" value="Genomic_DNA"/>
</dbReference>
<dbReference type="InterPro" id="IPR008635">
    <property type="entry name" value="Coiled_stalk_dom"/>
</dbReference>
<sequence>MRIVRENVMTFYFIHLKRKLNMKKSLIALSIVAALTAQANAENLVDGKFNTITGDQNIVTGAGNAVTGTDLAVEGDSNTAAGIHGTVAGKLNVVAGHENIVNGNQSVVMGPHAKGIANIVTAVGSDTYVGAYSGSAYGKGATVGDDGDAGTAVGAHALVAKASGVAVGFHANALGGQSTALGSGTKAIGDQSTAVGVGAISEGRFTTAVGQNAKATNNHDVAIGSGSVTEAAVGTINAEVNGTKFGNFAGHKPKAELSVGSKGFERTITNVAAGRVAAASTDAVNGSQLYAVADKVAENAKGVKANADAVKALDGKVAQNAKDIVSLNGDLTAVKDDVAINANKIAGNSEQIGNLNKAVEAQNAWNTAQDQQIADNKAVVEAADAKHTTWNENQDKAIAGLQNGVASNTDRINNLTELVRGVSSSEARLKQEIHDARREARAGIAGANAIAAIPQPHAPGQTSIGAGAGYFKHEGAIALGVAHISKSGKWVSKAGVNFDTRKNVGAAVGVSYVFGGVPVVVPQPTVVKEVVREVIVREVQPAPAATKIRG</sequence>
<feature type="domain" description="Trimeric autotransporter adhesin YadA-like stalk" evidence="12">
    <location>
        <begin position="268"/>
        <end position="310"/>
    </location>
</feature>
<evidence type="ECO:0000259" key="10">
    <source>
        <dbReference type="Pfam" id="PF03895"/>
    </source>
</evidence>
<evidence type="ECO:0000256" key="5">
    <source>
        <dbReference type="ARBA" id="ARBA00022692"/>
    </source>
</evidence>
<keyword evidence="7" id="KW-0653">Protein transport</keyword>
<keyword evidence="9" id="KW-0998">Cell outer membrane</keyword>